<dbReference type="SUPFAM" id="SSF46894">
    <property type="entry name" value="C-terminal effector domain of the bipartite response regulators"/>
    <property type="match status" value="1"/>
</dbReference>
<dbReference type="SMART" id="SM00421">
    <property type="entry name" value="HTH_LUXR"/>
    <property type="match status" value="1"/>
</dbReference>
<accession>A0A1H3KP98</accession>
<dbReference type="STRING" id="44576.SAMN05421881_10422"/>
<dbReference type="InterPro" id="IPR011006">
    <property type="entry name" value="CheY-like_superfamily"/>
</dbReference>
<dbReference type="Gene3D" id="1.10.10.10">
    <property type="entry name" value="Winged helix-like DNA-binding domain superfamily/Winged helix DNA-binding domain"/>
    <property type="match status" value="1"/>
</dbReference>
<dbReference type="GO" id="GO:0003677">
    <property type="term" value="F:DNA binding"/>
    <property type="evidence" value="ECO:0007669"/>
    <property type="project" value="UniProtKB-KW"/>
</dbReference>
<proteinExistence type="predicted"/>
<protein>
    <submittedName>
        <fullName evidence="6">DNA-binding response regulator, NarL/FixJ family, contains REC and HTH domains</fullName>
    </submittedName>
</protein>
<dbReference type="InterPro" id="IPR016032">
    <property type="entry name" value="Sig_transdc_resp-reg_C-effctor"/>
</dbReference>
<dbReference type="Proteomes" id="UP000198640">
    <property type="component" value="Unassembled WGS sequence"/>
</dbReference>
<dbReference type="EMBL" id="FNOY01000042">
    <property type="protein sequence ID" value="SDY53973.1"/>
    <property type="molecule type" value="Genomic_DNA"/>
</dbReference>
<dbReference type="PANTHER" id="PTHR43214:SF24">
    <property type="entry name" value="TRANSCRIPTIONAL REGULATORY PROTEIN NARL-RELATED"/>
    <property type="match status" value="1"/>
</dbReference>
<dbReference type="RefSeq" id="WP_090414742.1">
    <property type="nucleotide sequence ID" value="NZ_FNOY01000042.1"/>
</dbReference>
<dbReference type="InterPro" id="IPR036388">
    <property type="entry name" value="WH-like_DNA-bd_sf"/>
</dbReference>
<keyword evidence="2 6" id="KW-0238">DNA-binding</keyword>
<dbReference type="PANTHER" id="PTHR43214">
    <property type="entry name" value="TWO-COMPONENT RESPONSE REGULATOR"/>
    <property type="match status" value="1"/>
</dbReference>
<dbReference type="PRINTS" id="PR00038">
    <property type="entry name" value="HTHLUXR"/>
</dbReference>
<evidence type="ECO:0000256" key="4">
    <source>
        <dbReference type="SAM" id="MobiDB-lite"/>
    </source>
</evidence>
<dbReference type="PROSITE" id="PS50043">
    <property type="entry name" value="HTH_LUXR_2"/>
    <property type="match status" value="1"/>
</dbReference>
<gene>
    <name evidence="6" type="ORF">SAMN05421881_10422</name>
</gene>
<dbReference type="OrthoDB" id="9794397at2"/>
<evidence type="ECO:0000259" key="5">
    <source>
        <dbReference type="PROSITE" id="PS50043"/>
    </source>
</evidence>
<dbReference type="InterPro" id="IPR039420">
    <property type="entry name" value="WalR-like"/>
</dbReference>
<name>A0A1H3KP98_9PROT</name>
<evidence type="ECO:0000256" key="2">
    <source>
        <dbReference type="ARBA" id="ARBA00023125"/>
    </source>
</evidence>
<keyword evidence="7" id="KW-1185">Reference proteome</keyword>
<feature type="domain" description="HTH luxR-type" evidence="5">
    <location>
        <begin position="327"/>
        <end position="392"/>
    </location>
</feature>
<keyword evidence="1" id="KW-0805">Transcription regulation</keyword>
<evidence type="ECO:0000256" key="1">
    <source>
        <dbReference type="ARBA" id="ARBA00023015"/>
    </source>
</evidence>
<dbReference type="AlphaFoldDB" id="A0A1H3KP98"/>
<evidence type="ECO:0000256" key="3">
    <source>
        <dbReference type="ARBA" id="ARBA00023163"/>
    </source>
</evidence>
<sequence length="400" mass="44959">MPENATQRRNQIVIFSADSHAASQLAQQFNTKGYRTFIQSSLTESAQWRIEHLALIVLLNCKEACASFQHYLAQIKHASSNVPIVCMDDTMPPPEPFTVDALADSVHFCPNPPKLDPETSRQQPGHERRRHERRLADRRHASRTPSHSQLHRLPSQHPPASPLPALPALPALPLAAKHAPIRLLIISKSRRLFEAFQASCQHDPAERIIIEWLADPAPASDPPAQPPPGLILLDTITPAHRMISLLQTVRHHYPTVRIILLDPSPIPNLVHHIVEFKICGLLPREASPELYRKALRVVRNGELWLPHPVISQIFALFSEEYQRAHQATAHAPRLTTREQAIAALVAQGWTNKEIAKQLDLSPETIKKHLKNIFAKLGTQTRSELTARYIGMLGNVIQRLP</sequence>
<dbReference type="Pfam" id="PF00196">
    <property type="entry name" value="GerE"/>
    <property type="match status" value="1"/>
</dbReference>
<reference evidence="6 7" key="1">
    <citation type="submission" date="2016-10" db="EMBL/GenBank/DDBJ databases">
        <authorList>
            <person name="de Groot N.N."/>
        </authorList>
    </citation>
    <scope>NUCLEOTIDE SEQUENCE [LARGE SCALE GENOMIC DNA]</scope>
    <source>
        <strain evidence="6 7">Nm1</strain>
    </source>
</reference>
<evidence type="ECO:0000313" key="7">
    <source>
        <dbReference type="Proteomes" id="UP000198640"/>
    </source>
</evidence>
<organism evidence="6 7">
    <name type="scientific">Nitrosomonas halophila</name>
    <dbReference type="NCBI Taxonomy" id="44576"/>
    <lineage>
        <taxon>Bacteria</taxon>
        <taxon>Pseudomonadati</taxon>
        <taxon>Pseudomonadota</taxon>
        <taxon>Betaproteobacteria</taxon>
        <taxon>Nitrosomonadales</taxon>
        <taxon>Nitrosomonadaceae</taxon>
        <taxon>Nitrosomonas</taxon>
    </lineage>
</organism>
<dbReference type="PROSITE" id="PS00622">
    <property type="entry name" value="HTH_LUXR_1"/>
    <property type="match status" value="1"/>
</dbReference>
<keyword evidence="3" id="KW-0804">Transcription</keyword>
<dbReference type="InterPro" id="IPR000792">
    <property type="entry name" value="Tscrpt_reg_LuxR_C"/>
</dbReference>
<dbReference type="GO" id="GO:0006355">
    <property type="term" value="P:regulation of DNA-templated transcription"/>
    <property type="evidence" value="ECO:0007669"/>
    <property type="project" value="InterPro"/>
</dbReference>
<dbReference type="Gene3D" id="3.40.50.2300">
    <property type="match status" value="1"/>
</dbReference>
<dbReference type="SUPFAM" id="SSF52172">
    <property type="entry name" value="CheY-like"/>
    <property type="match status" value="1"/>
</dbReference>
<evidence type="ECO:0000313" key="6">
    <source>
        <dbReference type="EMBL" id="SDY53973.1"/>
    </source>
</evidence>
<dbReference type="CDD" id="cd06170">
    <property type="entry name" value="LuxR_C_like"/>
    <property type="match status" value="1"/>
</dbReference>
<feature type="region of interest" description="Disordered" evidence="4">
    <location>
        <begin position="110"/>
        <end position="164"/>
    </location>
</feature>